<feature type="compositionally biased region" description="Basic and acidic residues" evidence="1">
    <location>
        <begin position="323"/>
        <end position="333"/>
    </location>
</feature>
<evidence type="ECO:0000313" key="3">
    <source>
        <dbReference type="EMBL" id="TPX18037.1"/>
    </source>
</evidence>
<feature type="compositionally biased region" description="Acidic residues" evidence="1">
    <location>
        <begin position="410"/>
        <end position="420"/>
    </location>
</feature>
<feature type="region of interest" description="Disordered" evidence="1">
    <location>
        <begin position="618"/>
        <end position="660"/>
    </location>
</feature>
<evidence type="ECO:0000259" key="2">
    <source>
        <dbReference type="Pfam" id="PF10382"/>
    </source>
</evidence>
<feature type="compositionally biased region" description="Basic and acidic residues" evidence="1">
    <location>
        <begin position="269"/>
        <end position="300"/>
    </location>
</feature>
<feature type="compositionally biased region" description="Basic residues" evidence="1">
    <location>
        <begin position="782"/>
        <end position="792"/>
    </location>
</feature>
<gene>
    <name evidence="3" type="ORF">E0L32_011903</name>
</gene>
<keyword evidence="4" id="KW-1185">Reference proteome</keyword>
<feature type="compositionally biased region" description="Low complexity" evidence="1">
    <location>
        <begin position="257"/>
        <end position="268"/>
    </location>
</feature>
<feature type="region of interest" description="Disordered" evidence="1">
    <location>
        <begin position="172"/>
        <end position="238"/>
    </location>
</feature>
<feature type="region of interest" description="Disordered" evidence="1">
    <location>
        <begin position="1"/>
        <end position="22"/>
    </location>
</feature>
<feature type="compositionally biased region" description="Polar residues" evidence="1">
    <location>
        <begin position="441"/>
        <end position="451"/>
    </location>
</feature>
<dbReference type="OrthoDB" id="6513042at2759"/>
<dbReference type="InParanoid" id="A0A507BDM0"/>
<dbReference type="InterPro" id="IPR052800">
    <property type="entry name" value="DNA_Repair_Helicase_ZGRF1"/>
</dbReference>
<feature type="domain" description="5'-3' DNA helicase ZGRF1-like N-terminal" evidence="2">
    <location>
        <begin position="27"/>
        <end position="107"/>
    </location>
</feature>
<feature type="compositionally biased region" description="Acidic residues" evidence="1">
    <location>
        <begin position="836"/>
        <end position="845"/>
    </location>
</feature>
<feature type="compositionally biased region" description="Low complexity" evidence="1">
    <location>
        <begin position="726"/>
        <end position="738"/>
    </location>
</feature>
<feature type="compositionally biased region" description="Low complexity" evidence="1">
    <location>
        <begin position="1127"/>
        <end position="1138"/>
    </location>
</feature>
<dbReference type="GO" id="GO:0006302">
    <property type="term" value="P:double-strand break repair"/>
    <property type="evidence" value="ECO:0007669"/>
    <property type="project" value="TreeGrafter"/>
</dbReference>
<feature type="region of interest" description="Disordered" evidence="1">
    <location>
        <begin position="1055"/>
        <end position="1169"/>
    </location>
</feature>
<feature type="compositionally biased region" description="Polar residues" evidence="1">
    <location>
        <begin position="923"/>
        <end position="932"/>
    </location>
</feature>
<organism evidence="3 4">
    <name type="scientific">Thyridium curvatum</name>
    <dbReference type="NCBI Taxonomy" id="1093900"/>
    <lineage>
        <taxon>Eukaryota</taxon>
        <taxon>Fungi</taxon>
        <taxon>Dikarya</taxon>
        <taxon>Ascomycota</taxon>
        <taxon>Pezizomycotina</taxon>
        <taxon>Sordariomycetes</taxon>
        <taxon>Sordariomycetidae</taxon>
        <taxon>Thyridiales</taxon>
        <taxon>Thyridiaceae</taxon>
        <taxon>Thyridium</taxon>
    </lineage>
</organism>
<protein>
    <recommendedName>
        <fullName evidence="2">5'-3' DNA helicase ZGRF1-like N-terminal domain-containing protein</fullName>
    </recommendedName>
</protein>
<feature type="compositionally biased region" description="Basic and acidic residues" evidence="1">
    <location>
        <begin position="1104"/>
        <end position="1119"/>
    </location>
</feature>
<feature type="compositionally biased region" description="Basic and acidic residues" evidence="1">
    <location>
        <begin position="757"/>
        <end position="766"/>
    </location>
</feature>
<evidence type="ECO:0000313" key="4">
    <source>
        <dbReference type="Proteomes" id="UP000319257"/>
    </source>
</evidence>
<feature type="compositionally biased region" description="Basic residues" evidence="1">
    <location>
        <begin position="852"/>
        <end position="861"/>
    </location>
</feature>
<feature type="compositionally biased region" description="Basic residues" evidence="1">
    <location>
        <begin position="685"/>
        <end position="697"/>
    </location>
</feature>
<accession>A0A507BDM0</accession>
<feature type="compositionally biased region" description="Polar residues" evidence="1">
    <location>
        <begin position="1055"/>
        <end position="1077"/>
    </location>
</feature>
<dbReference type="PANTHER" id="PTHR28535">
    <property type="entry name" value="ZINC FINGER GRF-TYPE CONTAINING 1"/>
    <property type="match status" value="1"/>
</dbReference>
<name>A0A507BDM0_9PEZI</name>
<evidence type="ECO:0000256" key="1">
    <source>
        <dbReference type="SAM" id="MobiDB-lite"/>
    </source>
</evidence>
<reference evidence="3 4" key="1">
    <citation type="submission" date="2019-06" db="EMBL/GenBank/DDBJ databases">
        <title>Draft genome sequence of the filamentous fungus Phialemoniopsis curvata isolated from diesel fuel.</title>
        <authorList>
            <person name="Varaljay V.A."/>
            <person name="Lyon W.J."/>
            <person name="Crouch A.L."/>
            <person name="Drake C.E."/>
            <person name="Hollomon J.M."/>
            <person name="Nadeau L.J."/>
            <person name="Nunn H.S."/>
            <person name="Stevenson B.S."/>
            <person name="Bojanowski C.L."/>
            <person name="Crookes-Goodson W.J."/>
        </authorList>
    </citation>
    <scope>NUCLEOTIDE SEQUENCE [LARGE SCALE GENOMIC DNA]</scope>
    <source>
        <strain evidence="3 4">D216</strain>
    </source>
</reference>
<feature type="compositionally biased region" description="Basic and acidic residues" evidence="1">
    <location>
        <begin position="384"/>
        <end position="401"/>
    </location>
</feature>
<feature type="compositionally biased region" description="Basic and acidic residues" evidence="1">
    <location>
        <begin position="824"/>
        <end position="835"/>
    </location>
</feature>
<dbReference type="EMBL" id="SKBQ01000123">
    <property type="protein sequence ID" value="TPX18037.1"/>
    <property type="molecule type" value="Genomic_DNA"/>
</dbReference>
<dbReference type="GO" id="GO:0005634">
    <property type="term" value="C:nucleus"/>
    <property type="evidence" value="ECO:0007669"/>
    <property type="project" value="TreeGrafter"/>
</dbReference>
<comment type="caution">
    <text evidence="3">The sequence shown here is derived from an EMBL/GenBank/DDBJ whole genome shotgun (WGS) entry which is preliminary data.</text>
</comment>
<feature type="region of interest" description="Disordered" evidence="1">
    <location>
        <begin position="257"/>
        <end position="582"/>
    </location>
</feature>
<dbReference type="PANTHER" id="PTHR28535:SF1">
    <property type="entry name" value="PROTEIN ZGRF1"/>
    <property type="match status" value="1"/>
</dbReference>
<dbReference type="GO" id="GO:0035861">
    <property type="term" value="C:site of double-strand break"/>
    <property type="evidence" value="ECO:0007669"/>
    <property type="project" value="TreeGrafter"/>
</dbReference>
<sequence length="1267" mass="136228">MASRSSAAAQHSPHQQQRSSTTTTAPVLEYLCLFTHDLKRKQKRWQDGKLRYHAFNGKAVVHDERGNLVGDAHAHDPPREGDEMQLERGGGVLVQVASEVVGVQQQDLSAVVDRRVAEREERARAKVTAAAAAARSSVGRMGRPATGPVVVHTPVRSSEADHMRHRPLARVIGTPTGHHGRALVPSESPFEQRHHQQQQQQQQISMNHTAGEAVTPASVAQPAAKRRRYEDSPPSKAGYAQNLFGAKLNLSSQPTSSLQSLRAAASQRRIAERAARAEHEEEERELDKGPATRPAARDFGRPALGASRSQEIVVSDDEEEDAAPAREVSRQEARLPAARPTVRPVVNKTPRRSAVGQMVRQSIDAAMQQRSHEPSTSPGQSMQGERRNPTTDRQESQRPRAPDPIPPESEIIDIDADDEPVPQPSVPARHVPVAQQRKRNQLLSRATNRGNVSIGDVENTSRTAKDAAPISVEPNAGEDGQQAAHAPARDGPRTELRIKSRKKRGLLMVTEKIAPPKPASEKPKAQPAERESSETLDAEKSDPFASSPPGRTGEIGLDSAPGRGSRNNNTAEPIGHLAQEVSNYDQEGLDLLFDNDETHFPVAEEPVASRVLKDCTNTIQSRNTDVQDKRKPTPELAKQSSRLEEVTTAPTALDASQDAGLKEKGAELVGAEVLSEDESDNVQIVRKRTKSNTKKTRKEATSPVVPDASGDDDEPIVPTTTKRLAQRASRNARAASASVDPSSDEEPVVARKTNRLIRIDTRKTESAETSLDLSSDEEIRPRQRSKRTAQRHRKEEPVVMSPEEDYSDQAPPAKAKSKRRLRSKSRDDEELAALRDDDDDDEASEDMPAPPPKKRARKRAKDKSEQDDESATSAREAKPAPRLARLSKKSVKSRELIGFNFDEPKGPMTSLIGAAKTVVSIQSRNASDTSVENNREGSDSRAQLGNDRALSDVPAEPVTATSPKRKSVEPVAVEVVKPVEEEPAAVQESGCKQVLESAPATAAPIAIKETMAIASKIIDAWESQHGKATSTTMVQEPARTVNGLVLDSASASGASIAKQTEQTNKANESAVQGTTEAVPTVPSLPQGDSTLSTKSAPAETTAAEPDKTDETPCEPRDRPQPQPRQPPGRLFRRQASVGMPPPAPAAGSGAPRIANPASRGRKAALKSDAAGQVPQSILSASTLYGGAGGVGGSMMAMMQMQMQMMNAQGGPAAAAAAAAAATATAEALEPPPPKKVKKMTFPGFQPAGGSGPWSREAFDLLEMGRPL</sequence>
<feature type="region of interest" description="Disordered" evidence="1">
    <location>
        <begin position="923"/>
        <end position="968"/>
    </location>
</feature>
<dbReference type="GeneID" id="41979350"/>
<dbReference type="Pfam" id="PF10382">
    <property type="entry name" value="ZGRF1-like_N"/>
    <property type="match status" value="1"/>
</dbReference>
<feature type="compositionally biased region" description="Basic and acidic residues" evidence="1">
    <location>
        <begin position="487"/>
        <end position="498"/>
    </location>
</feature>
<dbReference type="RefSeq" id="XP_030999748.1">
    <property type="nucleotide sequence ID" value="XM_031134684.1"/>
</dbReference>
<feature type="region of interest" description="Disordered" evidence="1">
    <location>
        <begin position="672"/>
        <end position="910"/>
    </location>
</feature>
<feature type="region of interest" description="Disordered" evidence="1">
    <location>
        <begin position="1226"/>
        <end position="1255"/>
    </location>
</feature>
<proteinExistence type="predicted"/>
<dbReference type="InterPro" id="IPR018838">
    <property type="entry name" value="ZGRF1-like_N"/>
</dbReference>
<feature type="compositionally biased region" description="Basic and acidic residues" evidence="1">
    <location>
        <begin position="519"/>
        <end position="542"/>
    </location>
</feature>
<feature type="compositionally biased region" description="Polar residues" evidence="1">
    <location>
        <begin position="374"/>
        <end position="383"/>
    </location>
</feature>
<dbReference type="STRING" id="1093900.A0A507BDM0"/>
<dbReference type="Proteomes" id="UP000319257">
    <property type="component" value="Unassembled WGS sequence"/>
</dbReference>
<dbReference type="AlphaFoldDB" id="A0A507BDM0"/>
<feature type="compositionally biased region" description="Polar residues" evidence="1">
    <location>
        <begin position="1086"/>
        <end position="1095"/>
    </location>
</feature>